<proteinExistence type="inferred from homology"/>
<dbReference type="PANTHER" id="PTHR37302">
    <property type="entry name" value="SLR1116 PROTEIN"/>
    <property type="match status" value="1"/>
</dbReference>
<dbReference type="AlphaFoldDB" id="A0AAE4JX19"/>
<dbReference type="EMBL" id="JAVMIP010000005">
    <property type="protein sequence ID" value="MDS3860713.1"/>
    <property type="molecule type" value="Genomic_DNA"/>
</dbReference>
<feature type="binding site" evidence="3">
    <location>
        <position position="137"/>
    </location>
    <ligand>
        <name>a divalent metal cation</name>
        <dbReference type="ChEBI" id="CHEBI:60240"/>
    </ligand>
</feature>
<dbReference type="InterPro" id="IPR034660">
    <property type="entry name" value="DinB/YfiT-like"/>
</dbReference>
<dbReference type="Pfam" id="PF05163">
    <property type="entry name" value="DinB"/>
    <property type="match status" value="1"/>
</dbReference>
<comment type="caution">
    <text evidence="4">The sequence shown here is derived from an EMBL/GenBank/DDBJ whole genome shotgun (WGS) entry which is preliminary data.</text>
</comment>
<accession>A0AAE4JX19</accession>
<dbReference type="InterPro" id="IPR007837">
    <property type="entry name" value="DinB"/>
</dbReference>
<evidence type="ECO:0000256" key="1">
    <source>
        <dbReference type="ARBA" id="ARBA00008635"/>
    </source>
</evidence>
<protein>
    <submittedName>
        <fullName evidence="4">DinB family protein</fullName>
    </submittedName>
</protein>
<gene>
    <name evidence="4" type="ORF">RIF25_07790</name>
</gene>
<evidence type="ECO:0000313" key="4">
    <source>
        <dbReference type="EMBL" id="MDS3860713.1"/>
    </source>
</evidence>
<dbReference type="SUPFAM" id="SSF109854">
    <property type="entry name" value="DinB/YfiT-like putative metalloenzymes"/>
    <property type="match status" value="1"/>
</dbReference>
<feature type="binding site" evidence="3">
    <location>
        <position position="141"/>
    </location>
    <ligand>
        <name>a divalent metal cation</name>
        <dbReference type="ChEBI" id="CHEBI:60240"/>
    </ligand>
</feature>
<evidence type="ECO:0000313" key="5">
    <source>
        <dbReference type="Proteomes" id="UP001268256"/>
    </source>
</evidence>
<keyword evidence="5" id="KW-1185">Reference proteome</keyword>
<organism evidence="4 5">
    <name type="scientific">Pseudocalidococcus azoricus BACA0444</name>
    <dbReference type="NCBI Taxonomy" id="2918990"/>
    <lineage>
        <taxon>Bacteria</taxon>
        <taxon>Bacillati</taxon>
        <taxon>Cyanobacteriota</taxon>
        <taxon>Cyanophyceae</taxon>
        <taxon>Acaryochloridales</taxon>
        <taxon>Thermosynechococcaceae</taxon>
        <taxon>Pseudocalidococcus</taxon>
        <taxon>Pseudocalidococcus azoricus</taxon>
    </lineage>
</organism>
<dbReference type="PANTHER" id="PTHR37302:SF1">
    <property type="entry name" value="PROTEIN DINB"/>
    <property type="match status" value="1"/>
</dbReference>
<dbReference type="Proteomes" id="UP001268256">
    <property type="component" value="Unassembled WGS sequence"/>
</dbReference>
<reference evidence="5" key="1">
    <citation type="submission" date="2023-07" db="EMBL/GenBank/DDBJ databases">
        <authorList>
            <person name="Luz R."/>
            <person name="Cordeiro R."/>
            <person name="Fonseca A."/>
            <person name="Goncalves V."/>
        </authorList>
    </citation>
    <scope>NUCLEOTIDE SEQUENCE [LARGE SCALE GENOMIC DNA]</scope>
    <source>
        <strain evidence="5">BACA0444</strain>
    </source>
</reference>
<name>A0AAE4JX19_9CYAN</name>
<evidence type="ECO:0000256" key="3">
    <source>
        <dbReference type="PIRSR" id="PIRSR607837-1"/>
    </source>
</evidence>
<sequence>MSMYDDSYYPLMAEYNCWMNQSLYSVCSIIPDEKRKQDLGAFFKSIHGTLNHLLYGDKAWMGRFTNNPFSVAAIGQELYADFEELRVEREKMDQQILEWSMKLDPVWLRQPFEYTSNVDGKRRVLSASILVTHMFNHQTHHRGQITTLIKQLGYEPGVTDIPWLPALNAVV</sequence>
<dbReference type="GO" id="GO:0046872">
    <property type="term" value="F:metal ion binding"/>
    <property type="evidence" value="ECO:0007669"/>
    <property type="project" value="UniProtKB-KW"/>
</dbReference>
<feature type="binding site" evidence="3">
    <location>
        <position position="52"/>
    </location>
    <ligand>
        <name>a divalent metal cation</name>
        <dbReference type="ChEBI" id="CHEBI:60240"/>
    </ligand>
</feature>
<dbReference type="Gene3D" id="1.20.120.450">
    <property type="entry name" value="dinb family like domain"/>
    <property type="match status" value="1"/>
</dbReference>
<comment type="similarity">
    <text evidence="1">Belongs to the DinB family.</text>
</comment>
<keyword evidence="2 3" id="KW-0479">Metal-binding</keyword>
<evidence type="ECO:0000256" key="2">
    <source>
        <dbReference type="ARBA" id="ARBA00022723"/>
    </source>
</evidence>